<dbReference type="NCBIfam" id="TIGR02937">
    <property type="entry name" value="sigma70-ECF"/>
    <property type="match status" value="1"/>
</dbReference>
<evidence type="ECO:0000313" key="8">
    <source>
        <dbReference type="Proteomes" id="UP000294558"/>
    </source>
</evidence>
<dbReference type="GO" id="GO:0006352">
    <property type="term" value="P:DNA-templated transcription initiation"/>
    <property type="evidence" value="ECO:0007669"/>
    <property type="project" value="InterPro"/>
</dbReference>
<keyword evidence="4" id="KW-0804">Transcription</keyword>
<name>A0A4R7HXV1_9ACTN</name>
<keyword evidence="3" id="KW-0731">Sigma factor</keyword>
<proteinExistence type="inferred from homology"/>
<dbReference type="RefSeq" id="WP_133867540.1">
    <property type="nucleotide sequence ID" value="NZ_JAVJPS010000037.1"/>
</dbReference>
<keyword evidence="8" id="KW-1185">Reference proteome</keyword>
<dbReference type="Pfam" id="PF04542">
    <property type="entry name" value="Sigma70_r2"/>
    <property type="match status" value="1"/>
</dbReference>
<comment type="caution">
    <text evidence="7">The sequence shown here is derived from an EMBL/GenBank/DDBJ whole genome shotgun (WGS) entry which is preliminary data.</text>
</comment>
<dbReference type="GO" id="GO:0003677">
    <property type="term" value="F:DNA binding"/>
    <property type="evidence" value="ECO:0007669"/>
    <property type="project" value="InterPro"/>
</dbReference>
<dbReference type="InterPro" id="IPR014284">
    <property type="entry name" value="RNA_pol_sigma-70_dom"/>
</dbReference>
<gene>
    <name evidence="7" type="ORF">BDK89_0606</name>
</gene>
<evidence type="ECO:0000259" key="5">
    <source>
        <dbReference type="Pfam" id="PF04542"/>
    </source>
</evidence>
<dbReference type="Proteomes" id="UP000294558">
    <property type="component" value="Unassembled WGS sequence"/>
</dbReference>
<dbReference type="InterPro" id="IPR013325">
    <property type="entry name" value="RNA_pol_sigma_r2"/>
</dbReference>
<dbReference type="InterPro" id="IPR039425">
    <property type="entry name" value="RNA_pol_sigma-70-like"/>
</dbReference>
<keyword evidence="2" id="KW-0805">Transcription regulation</keyword>
<feature type="domain" description="RNA polymerase sigma factor 70 region 4 type 2" evidence="6">
    <location>
        <begin position="113"/>
        <end position="164"/>
    </location>
</feature>
<dbReference type="OrthoDB" id="3821507at2"/>
<evidence type="ECO:0000256" key="3">
    <source>
        <dbReference type="ARBA" id="ARBA00023082"/>
    </source>
</evidence>
<dbReference type="InterPro" id="IPR007627">
    <property type="entry name" value="RNA_pol_sigma70_r2"/>
</dbReference>
<accession>A0A4R7HXV1</accession>
<evidence type="ECO:0000256" key="2">
    <source>
        <dbReference type="ARBA" id="ARBA00023015"/>
    </source>
</evidence>
<dbReference type="InterPro" id="IPR036388">
    <property type="entry name" value="WH-like_DNA-bd_sf"/>
</dbReference>
<dbReference type="Gene3D" id="1.10.10.10">
    <property type="entry name" value="Winged helix-like DNA-binding domain superfamily/Winged helix DNA-binding domain"/>
    <property type="match status" value="1"/>
</dbReference>
<reference evidence="7 8" key="1">
    <citation type="submission" date="2019-03" db="EMBL/GenBank/DDBJ databases">
        <title>Sequencing the genomes of 1000 actinobacteria strains.</title>
        <authorList>
            <person name="Klenk H.-P."/>
        </authorList>
    </citation>
    <scope>NUCLEOTIDE SEQUENCE [LARGE SCALE GENOMIC DNA]</scope>
    <source>
        <strain evidence="7 8">DSM 18936</strain>
    </source>
</reference>
<dbReference type="InterPro" id="IPR013249">
    <property type="entry name" value="RNA_pol_sigma70_r4_t2"/>
</dbReference>
<feature type="domain" description="RNA polymerase sigma-70 region 2" evidence="5">
    <location>
        <begin position="25"/>
        <end position="89"/>
    </location>
</feature>
<dbReference type="PANTHER" id="PTHR43133">
    <property type="entry name" value="RNA POLYMERASE ECF-TYPE SIGMA FACTO"/>
    <property type="match status" value="1"/>
</dbReference>
<dbReference type="PANTHER" id="PTHR43133:SF61">
    <property type="entry name" value="ECF RNA POLYMERASE SIGMA FACTOR SIGC"/>
    <property type="match status" value="1"/>
</dbReference>
<dbReference type="InterPro" id="IPR013324">
    <property type="entry name" value="RNA_pol_sigma_r3/r4-like"/>
</dbReference>
<dbReference type="GO" id="GO:0016987">
    <property type="term" value="F:sigma factor activity"/>
    <property type="evidence" value="ECO:0007669"/>
    <property type="project" value="UniProtKB-KW"/>
</dbReference>
<comment type="similarity">
    <text evidence="1">Belongs to the sigma-70 factor family. ECF subfamily.</text>
</comment>
<dbReference type="EMBL" id="SOAU01000001">
    <property type="protein sequence ID" value="TDT15046.1"/>
    <property type="molecule type" value="Genomic_DNA"/>
</dbReference>
<evidence type="ECO:0000259" key="6">
    <source>
        <dbReference type="Pfam" id="PF08281"/>
    </source>
</evidence>
<dbReference type="Gene3D" id="1.10.1740.10">
    <property type="match status" value="1"/>
</dbReference>
<evidence type="ECO:0000256" key="4">
    <source>
        <dbReference type="ARBA" id="ARBA00023163"/>
    </source>
</evidence>
<sequence length="183" mass="20879">MDRLTKLLLDAQAGDRGALERFVAETHRDVLDLCRYLGDRDNADDLAQETYQRAVASLHRYRATGPARHWLLTIARRTCADATRRRSRRRRLDQRVAAWPDEGVTRPNDEQPEIDELLALLDDDRRAAFVLTQLSGFQYDEAAEMLGVPIGTIRSRVARAREQLLDTMAQTRELPPTAERPGT</sequence>
<evidence type="ECO:0000256" key="1">
    <source>
        <dbReference type="ARBA" id="ARBA00010641"/>
    </source>
</evidence>
<dbReference type="AlphaFoldDB" id="A0A4R7HXV1"/>
<dbReference type="SUPFAM" id="SSF88659">
    <property type="entry name" value="Sigma3 and sigma4 domains of RNA polymerase sigma factors"/>
    <property type="match status" value="1"/>
</dbReference>
<dbReference type="SUPFAM" id="SSF88946">
    <property type="entry name" value="Sigma2 domain of RNA polymerase sigma factors"/>
    <property type="match status" value="1"/>
</dbReference>
<evidence type="ECO:0000313" key="7">
    <source>
        <dbReference type="EMBL" id="TDT15046.1"/>
    </source>
</evidence>
<dbReference type="Pfam" id="PF08281">
    <property type="entry name" value="Sigma70_r4_2"/>
    <property type="match status" value="1"/>
</dbReference>
<protein>
    <submittedName>
        <fullName evidence="7">RNA polymerase sigma-70 factor (ECF subfamily)</fullName>
    </submittedName>
</protein>
<organism evidence="7 8">
    <name type="scientific">Ilumatobacter fluminis</name>
    <dbReference type="NCBI Taxonomy" id="467091"/>
    <lineage>
        <taxon>Bacteria</taxon>
        <taxon>Bacillati</taxon>
        <taxon>Actinomycetota</taxon>
        <taxon>Acidimicrobiia</taxon>
        <taxon>Acidimicrobiales</taxon>
        <taxon>Ilumatobacteraceae</taxon>
        <taxon>Ilumatobacter</taxon>
    </lineage>
</organism>